<keyword evidence="2" id="KW-0053">Apoptosis</keyword>
<dbReference type="GO" id="GO:0060544">
    <property type="term" value="P:regulation of necroptotic process"/>
    <property type="evidence" value="ECO:0007669"/>
    <property type="project" value="UniProtKB-ARBA"/>
</dbReference>
<dbReference type="Gene3D" id="1.10.533.10">
    <property type="entry name" value="Death Domain, Fas"/>
    <property type="match status" value="2"/>
</dbReference>
<comment type="similarity">
    <text evidence="1">Belongs to the peptidase C14A family.</text>
</comment>
<evidence type="ECO:0000313" key="8">
    <source>
        <dbReference type="EMBL" id="NXM39311.1"/>
    </source>
</evidence>
<dbReference type="PANTHER" id="PTHR48169:SF3">
    <property type="entry name" value="CASP8 AND FADD LIKE APOPTOSIS REGULATOR"/>
    <property type="match status" value="1"/>
</dbReference>
<dbReference type="GO" id="GO:2001237">
    <property type="term" value="P:negative regulation of extrinsic apoptotic signaling pathway"/>
    <property type="evidence" value="ECO:0007669"/>
    <property type="project" value="UniProtKB-ARBA"/>
</dbReference>
<dbReference type="PROSITE" id="PS50168">
    <property type="entry name" value="DED"/>
    <property type="match status" value="2"/>
</dbReference>
<dbReference type="FunFam" id="1.10.533.10:FF:000020">
    <property type="entry name" value="CASP8 and FADD like apoptosis regulator"/>
    <property type="match status" value="1"/>
</dbReference>
<dbReference type="FunFam" id="3.40.50.1460:FF:000013">
    <property type="entry name" value="CASP8 and FADD like apoptosis regulator"/>
    <property type="match status" value="1"/>
</dbReference>
<dbReference type="Proteomes" id="UP000579941">
    <property type="component" value="Unassembled WGS sequence"/>
</dbReference>
<evidence type="ECO:0000256" key="3">
    <source>
        <dbReference type="ARBA" id="ARBA00022737"/>
    </source>
</evidence>
<feature type="non-terminal residue" evidence="8">
    <location>
        <position position="479"/>
    </location>
</feature>
<evidence type="ECO:0000256" key="1">
    <source>
        <dbReference type="ARBA" id="ARBA00010134"/>
    </source>
</evidence>
<dbReference type="GO" id="GO:0006915">
    <property type="term" value="P:apoptotic process"/>
    <property type="evidence" value="ECO:0007669"/>
    <property type="project" value="UniProtKB-KW"/>
</dbReference>
<name>A0A7L1AES7_GYMTI</name>
<dbReference type="AlphaFoldDB" id="A0A7L1AES7"/>
<dbReference type="GO" id="GO:0008047">
    <property type="term" value="F:enzyme activator activity"/>
    <property type="evidence" value="ECO:0007669"/>
    <property type="project" value="UniProtKB-ARBA"/>
</dbReference>
<feature type="domain" description="DED" evidence="6">
    <location>
        <begin position="97"/>
        <end position="175"/>
    </location>
</feature>
<evidence type="ECO:0000259" key="6">
    <source>
        <dbReference type="PROSITE" id="PS50168"/>
    </source>
</evidence>
<feature type="domain" description="DED" evidence="6">
    <location>
        <begin position="10"/>
        <end position="78"/>
    </location>
</feature>
<proteinExistence type="inferred from homology"/>
<sequence>MTRCQVPAFLIHQIQEELDKEEEEMMVFLCRDLAPDLATADLKEILVALNEREKLTPVGLSELLYRVKRFDLLRRILNTEKATVEAHLAGSLKLIPDYRVLMVEINENLEKDEVGSLGFLLRDYAPRMKMAKDKSFLALIIDLEKLNLVAPNQLDLIENCFRSIHRIDLIRKIQKYKHEASVSSIHSQPVYVNAHQASLPNLNLIDPPYNSGIRSENTEILQNGPSLTLAEPVRLSIQESGSVPHKTSDDPYRMQSQPLGICLIIDCIGNDTDVLEETFRGLGYDVHCHRYLNMNSMNQTLLEVARWQKHRNYDSFICILVSRGNSQSIFCTDHTFSGFPLEQIKKHFTADSCPGLLGKPKLFFIQSYIVPGNEQECTSLLEVDGNGENISAKVTIPQAADILWSHCKVDVSTLERFPSSSSYYLRCLAELLRNPYKRKLCILGIHMELNKKVYDWNTTADPSQQYSLLLQHTLRKKLF</sequence>
<dbReference type="EMBL" id="VXAZ01001305">
    <property type="protein sequence ID" value="NXM39311.1"/>
    <property type="molecule type" value="Genomic_DNA"/>
</dbReference>
<feature type="domain" description="Caspase family p20" evidence="7">
    <location>
        <begin position="271"/>
        <end position="367"/>
    </location>
</feature>
<dbReference type="SMART" id="SM00115">
    <property type="entry name" value="CASc"/>
    <property type="match status" value="1"/>
</dbReference>
<dbReference type="Pfam" id="PF01335">
    <property type="entry name" value="DED"/>
    <property type="match status" value="2"/>
</dbReference>
<dbReference type="Pfam" id="PF00656">
    <property type="entry name" value="Peptidase_C14"/>
    <property type="match status" value="1"/>
</dbReference>
<evidence type="ECO:0000256" key="4">
    <source>
        <dbReference type="ARBA" id="ARBA00057217"/>
    </source>
</evidence>
<dbReference type="FunFam" id="1.10.533.10:FF:000016">
    <property type="entry name" value="CASP8 and FADD-like apoptosis regulator"/>
    <property type="match status" value="1"/>
</dbReference>
<dbReference type="CDD" id="cd08340">
    <property type="entry name" value="DED_c-FLIP_r2"/>
    <property type="match status" value="1"/>
</dbReference>
<dbReference type="GO" id="GO:0006508">
    <property type="term" value="P:proteolysis"/>
    <property type="evidence" value="ECO:0007669"/>
    <property type="project" value="InterPro"/>
</dbReference>
<dbReference type="SUPFAM" id="SSF52129">
    <property type="entry name" value="Caspase-like"/>
    <property type="match status" value="1"/>
</dbReference>
<dbReference type="GO" id="GO:0005737">
    <property type="term" value="C:cytoplasm"/>
    <property type="evidence" value="ECO:0007669"/>
    <property type="project" value="UniProtKB-ARBA"/>
</dbReference>
<dbReference type="InterPro" id="IPR015917">
    <property type="entry name" value="Pept_C14A"/>
</dbReference>
<keyword evidence="3" id="KW-0677">Repeat</keyword>
<feature type="non-terminal residue" evidence="8">
    <location>
        <position position="1"/>
    </location>
</feature>
<dbReference type="GO" id="GO:0004197">
    <property type="term" value="F:cysteine-type endopeptidase activity"/>
    <property type="evidence" value="ECO:0007669"/>
    <property type="project" value="InterPro"/>
</dbReference>
<comment type="caution">
    <text evidence="8">The sequence shown here is derived from an EMBL/GenBank/DDBJ whole genome shotgun (WGS) entry which is preliminary data.</text>
</comment>
<dbReference type="InterPro" id="IPR011029">
    <property type="entry name" value="DEATH-like_dom_sf"/>
</dbReference>
<dbReference type="InterPro" id="IPR001875">
    <property type="entry name" value="DED_dom"/>
</dbReference>
<comment type="function">
    <text evidence="4">Apoptosis regulator protein which may function as a crucial link between cell survival and cell death pathways in mammalian cells. Acts as an inhibitor of TNFRSF6 mediated apoptosis. A proteolytic fragment (p43) is likely retained in the death-inducing signaling complex (DISC) thereby blocking further recruitment and processing of caspase-8 at the complex. Full length and shorter isoforms have been shown either to induce apoptosis or to reduce TNFRSF-triggered apoptosis. Lacks enzymatic (caspase) activity.</text>
</comment>
<evidence type="ECO:0000259" key="7">
    <source>
        <dbReference type="PROSITE" id="PS50208"/>
    </source>
</evidence>
<evidence type="ECO:0000313" key="9">
    <source>
        <dbReference type="Proteomes" id="UP000579941"/>
    </source>
</evidence>
<dbReference type="PRINTS" id="PR00376">
    <property type="entry name" value="IL1BCENZYME"/>
</dbReference>
<dbReference type="InterPro" id="IPR001309">
    <property type="entry name" value="Pept_C14_p20"/>
</dbReference>
<organism evidence="8 9">
    <name type="scientific">Gymnorhina tibicen</name>
    <name type="common">Australian magpie</name>
    <name type="synonym">Cracticus tibicen</name>
    <dbReference type="NCBI Taxonomy" id="9132"/>
    <lineage>
        <taxon>Eukaryota</taxon>
        <taxon>Metazoa</taxon>
        <taxon>Chordata</taxon>
        <taxon>Craniata</taxon>
        <taxon>Vertebrata</taxon>
        <taxon>Euteleostomi</taxon>
        <taxon>Archelosauria</taxon>
        <taxon>Archosauria</taxon>
        <taxon>Dinosauria</taxon>
        <taxon>Saurischia</taxon>
        <taxon>Theropoda</taxon>
        <taxon>Coelurosauria</taxon>
        <taxon>Aves</taxon>
        <taxon>Neognathae</taxon>
        <taxon>Neoaves</taxon>
        <taxon>Telluraves</taxon>
        <taxon>Australaves</taxon>
        <taxon>Passeriformes</taxon>
        <taxon>Artamidae</taxon>
        <taxon>Gymnorhina</taxon>
    </lineage>
</organism>
<dbReference type="PROSITE" id="PS50208">
    <property type="entry name" value="CASPASE_P20"/>
    <property type="match status" value="1"/>
</dbReference>
<dbReference type="PANTHER" id="PTHR48169">
    <property type="entry name" value="DED DOMAIN-CONTAINING PROTEIN"/>
    <property type="match status" value="1"/>
</dbReference>
<dbReference type="SUPFAM" id="SSF47986">
    <property type="entry name" value="DEATH domain"/>
    <property type="match status" value="2"/>
</dbReference>
<dbReference type="SMART" id="SM00031">
    <property type="entry name" value="DED"/>
    <property type="match status" value="2"/>
</dbReference>
<evidence type="ECO:0000256" key="2">
    <source>
        <dbReference type="ARBA" id="ARBA00022703"/>
    </source>
</evidence>
<accession>A0A7L1AES7</accession>
<gene>
    <name evidence="8" type="primary">Cflar</name>
    <name evidence="8" type="ORF">GYMTIB_R05818</name>
</gene>
<reference evidence="8 9" key="1">
    <citation type="submission" date="2019-09" db="EMBL/GenBank/DDBJ databases">
        <title>Bird 10,000 Genomes (B10K) Project - Family phase.</title>
        <authorList>
            <person name="Zhang G."/>
        </authorList>
    </citation>
    <scope>NUCLEOTIDE SEQUENCE [LARGE SCALE GENOMIC DNA]</scope>
    <source>
        <strain evidence="8">B10K-DU-002-05</strain>
        <tissue evidence="8">Muscle</tissue>
    </source>
</reference>
<dbReference type="InterPro" id="IPR011600">
    <property type="entry name" value="Pept_C14_caspase"/>
</dbReference>
<dbReference type="CDD" id="cd08337">
    <property type="entry name" value="DED_c-FLIP_r1"/>
    <property type="match status" value="1"/>
</dbReference>
<dbReference type="Gene3D" id="3.40.50.1460">
    <property type="match status" value="1"/>
</dbReference>
<keyword evidence="9" id="KW-1185">Reference proteome</keyword>
<evidence type="ECO:0000256" key="5">
    <source>
        <dbReference type="ARBA" id="ARBA00074066"/>
    </source>
</evidence>
<dbReference type="InterPro" id="IPR029030">
    <property type="entry name" value="Caspase-like_dom_sf"/>
</dbReference>
<protein>
    <recommendedName>
        <fullName evidence="5">CASP8 and FADD-like apoptosis regulator</fullName>
    </recommendedName>
</protein>